<dbReference type="Pfam" id="PF13671">
    <property type="entry name" value="AAA_33"/>
    <property type="match status" value="1"/>
</dbReference>
<name>A0A9W4GQ16_9ACTN</name>
<comment type="caution">
    <text evidence="2">The sequence shown here is derived from an EMBL/GenBank/DDBJ whole genome shotgun (WGS) entry which is preliminary data.</text>
</comment>
<dbReference type="Gene3D" id="3.40.50.300">
    <property type="entry name" value="P-loop containing nucleotide triphosphate hydrolases"/>
    <property type="match status" value="1"/>
</dbReference>
<keyword evidence="2" id="KW-0347">Helicase</keyword>
<dbReference type="SUPFAM" id="SSF52540">
    <property type="entry name" value="P-loop containing nucleoside triphosphate hydrolases"/>
    <property type="match status" value="1"/>
</dbReference>
<dbReference type="AlphaFoldDB" id="A0A9W4GQ16"/>
<accession>A0A9W4GQ16</accession>
<keyword evidence="2" id="KW-0547">Nucleotide-binding</keyword>
<gene>
    <name evidence="2" type="ORF">SCOCK_100172</name>
</gene>
<proteinExistence type="predicted"/>
<feature type="region of interest" description="Disordered" evidence="1">
    <location>
        <begin position="222"/>
        <end position="249"/>
    </location>
</feature>
<organism evidence="2 3">
    <name type="scientific">Actinacidiphila cocklensis</name>
    <dbReference type="NCBI Taxonomy" id="887465"/>
    <lineage>
        <taxon>Bacteria</taxon>
        <taxon>Bacillati</taxon>
        <taxon>Actinomycetota</taxon>
        <taxon>Actinomycetes</taxon>
        <taxon>Kitasatosporales</taxon>
        <taxon>Streptomycetaceae</taxon>
        <taxon>Actinacidiphila</taxon>
    </lineage>
</organism>
<keyword evidence="2" id="KW-0378">Hydrolase</keyword>
<sequence length="249" mass="27184">MTGILSVLYIWGVTTSAGSFPAGSPAERPAVVRPRGVVDLRTRPEAVELEYGARAVVVVTGLPGAGKSTLMARAARAALADSQTVRERWAARVPGWVAYGVYRPLVRVEHYARLRRALCGAEPLVVHDSGSQPWVRGWLARTGRRRQRPLHLVTLVVTEREAVAGQQARGRRVTRYALGRHVRAFLSLESELAASGAPPPGYASVVLLDRRCAARLRTIRFEPAPRHEEQSAPEGRPTTVLSGMPHDDL</sequence>
<protein>
    <submittedName>
        <fullName evidence="2">(+)RNA virus helicase C-terminal domain-containing protein</fullName>
    </submittedName>
</protein>
<dbReference type="InterPro" id="IPR027417">
    <property type="entry name" value="P-loop_NTPase"/>
</dbReference>
<dbReference type="EMBL" id="CAJSLV010000002">
    <property type="protein sequence ID" value="CAG6391106.1"/>
    <property type="molecule type" value="Genomic_DNA"/>
</dbReference>
<keyword evidence="2" id="KW-0067">ATP-binding</keyword>
<evidence type="ECO:0000256" key="1">
    <source>
        <dbReference type="SAM" id="MobiDB-lite"/>
    </source>
</evidence>
<keyword evidence="3" id="KW-1185">Reference proteome</keyword>
<evidence type="ECO:0000313" key="2">
    <source>
        <dbReference type="EMBL" id="CAG6391106.1"/>
    </source>
</evidence>
<dbReference type="Proteomes" id="UP001152519">
    <property type="component" value="Unassembled WGS sequence"/>
</dbReference>
<dbReference type="GO" id="GO:0004386">
    <property type="term" value="F:helicase activity"/>
    <property type="evidence" value="ECO:0007669"/>
    <property type="project" value="UniProtKB-KW"/>
</dbReference>
<evidence type="ECO:0000313" key="3">
    <source>
        <dbReference type="Proteomes" id="UP001152519"/>
    </source>
</evidence>
<reference evidence="2" key="1">
    <citation type="submission" date="2021-05" db="EMBL/GenBank/DDBJ databases">
        <authorList>
            <person name="Arsene-Ploetze F."/>
        </authorList>
    </citation>
    <scope>NUCLEOTIDE SEQUENCE</scope>
    <source>
        <strain evidence="2">DSM 42138</strain>
    </source>
</reference>